<keyword evidence="2" id="KW-0614">Plasmid</keyword>
<proteinExistence type="predicted"/>
<name>A0A0B5AUH1_9BACL</name>
<protein>
    <submittedName>
        <fullName evidence="2">Uncharacterized protein</fullName>
    </submittedName>
</protein>
<evidence type="ECO:0000313" key="3">
    <source>
        <dbReference type="Proteomes" id="UP000031449"/>
    </source>
</evidence>
<geneLocation type="plasmid" evidence="3"/>
<dbReference type="Proteomes" id="UP000031449">
    <property type="component" value="Plasmid unnamed"/>
</dbReference>
<feature type="transmembrane region" description="Helical" evidence="1">
    <location>
        <begin position="36"/>
        <end position="56"/>
    </location>
</feature>
<keyword evidence="3" id="KW-1185">Reference proteome</keyword>
<dbReference type="HOGENOM" id="CLU_2682893_0_0_9"/>
<evidence type="ECO:0000313" key="2">
    <source>
        <dbReference type="EMBL" id="AJD93716.1"/>
    </source>
</evidence>
<dbReference type="BioCyc" id="JESP1508404:G14D9-13722-MONOMER"/>
<gene>
    <name evidence="2" type="ORF">JMA_43990</name>
</gene>
<dbReference type="AlphaFoldDB" id="A0A0B5AUH1"/>
<dbReference type="KEGG" id="jeo:JMA_43990"/>
<feature type="transmembrane region" description="Helical" evidence="1">
    <location>
        <begin position="12"/>
        <end position="30"/>
    </location>
</feature>
<accession>A0A0B5AUH1</accession>
<keyword evidence="1" id="KW-0812">Transmembrane</keyword>
<keyword evidence="1" id="KW-1133">Transmembrane helix</keyword>
<sequence>MMKARPGTFKHVYFRFLILCVGLLAAFMNARSGNTVMMVLTSAIAAYFVMELIGAIRLYRFVKNNPDAIRKAED</sequence>
<reference evidence="2 3" key="1">
    <citation type="submission" date="2014-08" db="EMBL/GenBank/DDBJ databases">
        <title>Complete genome of a marine bacteria Jeotgalibacillus malaysiensis.</title>
        <authorList>
            <person name="Yaakop A.S."/>
            <person name="Chan K.-G."/>
            <person name="Goh K.M."/>
        </authorList>
    </citation>
    <scope>NUCLEOTIDE SEQUENCE [LARGE SCALE GENOMIC DNA]</scope>
    <source>
        <strain evidence="2 3">D5</strain>
        <plasmid evidence="3">Plasmid</plasmid>
    </source>
</reference>
<keyword evidence="1" id="KW-0472">Membrane</keyword>
<organism evidence="2 3">
    <name type="scientific">Jeotgalibacillus malaysiensis</name>
    <dbReference type="NCBI Taxonomy" id="1508404"/>
    <lineage>
        <taxon>Bacteria</taxon>
        <taxon>Bacillati</taxon>
        <taxon>Bacillota</taxon>
        <taxon>Bacilli</taxon>
        <taxon>Bacillales</taxon>
        <taxon>Caryophanaceae</taxon>
        <taxon>Jeotgalibacillus</taxon>
    </lineage>
</organism>
<dbReference type="EMBL" id="CP009417">
    <property type="protein sequence ID" value="AJD93716.1"/>
    <property type="molecule type" value="Genomic_DNA"/>
</dbReference>
<evidence type="ECO:0000256" key="1">
    <source>
        <dbReference type="SAM" id="Phobius"/>
    </source>
</evidence>